<dbReference type="Proteomes" id="UP000002899">
    <property type="component" value="Chromosome III"/>
</dbReference>
<dbReference type="Pfam" id="PF19036">
    <property type="entry name" value="Fuz_longin_1"/>
    <property type="match status" value="1"/>
</dbReference>
<dbReference type="PANTHER" id="PTHR13027">
    <property type="entry name" value="SAND PROTEIN-RELATED"/>
    <property type="match status" value="1"/>
</dbReference>
<dbReference type="InterPro" id="IPR043971">
    <property type="entry name" value="FUZ/MON1/HPS1_longin_2"/>
</dbReference>
<dbReference type="PANTHER" id="PTHR13027:SF7">
    <property type="entry name" value="VACUOLAR FUSION PROTEIN MON1 HOMOLOG"/>
    <property type="match status" value="1"/>
</dbReference>
<protein>
    <submittedName>
        <fullName evidence="3">Trafficking protein Mon1</fullName>
    </submittedName>
</protein>
<feature type="domain" description="FUZ/MON1/HPS1 first Longin" evidence="1">
    <location>
        <begin position="12"/>
        <end position="135"/>
    </location>
</feature>
<dbReference type="OrthoDB" id="272411at2759"/>
<evidence type="ECO:0000313" key="4">
    <source>
        <dbReference type="Proteomes" id="UP000002899"/>
    </source>
</evidence>
<dbReference type="AlphaFoldDB" id="A0A1R4AC30"/>
<dbReference type="Pfam" id="PF19037">
    <property type="entry name" value="Fuz_longin_2"/>
    <property type="match status" value="1"/>
</dbReference>
<accession>A0A1R4AC30</accession>
<dbReference type="GO" id="GO:0016192">
    <property type="term" value="P:vesicle-mediated transport"/>
    <property type="evidence" value="ECO:0007669"/>
    <property type="project" value="InterPro"/>
</dbReference>
<keyword evidence="4" id="KW-1185">Reference proteome</keyword>
<name>A0A1R4AC30_BABMR</name>
<dbReference type="InterPro" id="IPR004353">
    <property type="entry name" value="Mon1"/>
</dbReference>
<feature type="domain" description="FUZ/MON1/HPS1 second Longin" evidence="2">
    <location>
        <begin position="181"/>
        <end position="266"/>
    </location>
</feature>
<dbReference type="RefSeq" id="XP_021338709.1">
    <property type="nucleotide sequence ID" value="XM_021482159.1"/>
</dbReference>
<dbReference type="EMBL" id="LN871598">
    <property type="protein sequence ID" value="SJK86567.1"/>
    <property type="molecule type" value="Genomic_DNA"/>
</dbReference>
<proteinExistence type="predicted"/>
<evidence type="ECO:0000259" key="1">
    <source>
        <dbReference type="Pfam" id="PF19036"/>
    </source>
</evidence>
<dbReference type="PRINTS" id="PR01546">
    <property type="entry name" value="YEAST73DUF"/>
</dbReference>
<evidence type="ECO:0000259" key="2">
    <source>
        <dbReference type="Pfam" id="PF19037"/>
    </source>
</evidence>
<reference evidence="3 4" key="3">
    <citation type="journal article" date="2016" name="Sci. Rep.">
        <title>Genome-wide diversity and gene expression profiling of Babesia microti isolates identify polymorphic genes that mediate host-pathogen interactions.</title>
        <authorList>
            <person name="Silva J.C."/>
            <person name="Cornillot E."/>
            <person name="McCracken C."/>
            <person name="Usmani-Brown S."/>
            <person name="Dwivedi A."/>
            <person name="Ifeonu O.O."/>
            <person name="Crabtree J."/>
            <person name="Gotia H.T."/>
            <person name="Virji A.Z."/>
            <person name="Reynes C."/>
            <person name="Colinge J."/>
            <person name="Kumar V."/>
            <person name="Lawres L."/>
            <person name="Pazzi J.E."/>
            <person name="Pablo J.V."/>
            <person name="Hung C."/>
            <person name="Brancato J."/>
            <person name="Kumari P."/>
            <person name="Orvis J."/>
            <person name="Tretina K."/>
            <person name="Chibucos M."/>
            <person name="Ott S."/>
            <person name="Sadzewicz L."/>
            <person name="Sengamalay N."/>
            <person name="Shetty A.C."/>
            <person name="Su Q."/>
            <person name="Tallon L."/>
            <person name="Fraser C.M."/>
            <person name="Frutos R."/>
            <person name="Molina D.M."/>
            <person name="Krause P.J."/>
            <person name="Ben Mamoun C."/>
        </authorList>
    </citation>
    <scope>NUCLEOTIDE SEQUENCE [LARGE SCALE GENOMIC DNA]</scope>
    <source>
        <strain evidence="3 4">RI</strain>
    </source>
</reference>
<organism evidence="3 4">
    <name type="scientific">Babesia microti (strain RI)</name>
    <dbReference type="NCBI Taxonomy" id="1133968"/>
    <lineage>
        <taxon>Eukaryota</taxon>
        <taxon>Sar</taxon>
        <taxon>Alveolata</taxon>
        <taxon>Apicomplexa</taxon>
        <taxon>Aconoidasida</taxon>
        <taxon>Piroplasmida</taxon>
        <taxon>Babesiidae</taxon>
        <taxon>Babesia</taxon>
    </lineage>
</organism>
<dbReference type="VEuPathDB" id="PiroplasmaDB:BMR1_03g03370"/>
<dbReference type="InterPro" id="IPR043972">
    <property type="entry name" value="FUZ/MON1/HPS1_longin_1"/>
</dbReference>
<sequence>MNNYFTDASCTRHIFMFTYSGKPIFSTFNSDHLVSLTGTLCAIGSKFENRFSLCPQPDKLRHVIWGDLSMTYLDRGPIQCVYVSKFDTPSISRRILELLHRQMVSILTRSIDRMLNKRPSYDLSQLMGGTSNILMESIHRSHSTIIGIVEGFQPLTMDPIYRTTIEAFVRVIQVPSIIASFMFASDKVVSMALGKGVIMSANDVTLISNMVMASKSLREMESWTPICLPSIDENAFVHAYVNSLVDNIWLVYISANGDTESFYSLSNQHLSIKQRITESGCINKVINALKSPPLSLEQFGIIHAVMWLKNIGQFTIASHNLLEALPSFRIIWNSMMHMDIPTLLVLKMTNSIYCFFRDDTSCLWLETSPEIDVTHGFIMGIQRYFTDHKDWFFIPKFPQII</sequence>
<dbReference type="KEGG" id="bmic:BMR1_03g03370"/>
<dbReference type="GO" id="GO:0006623">
    <property type="term" value="P:protein targeting to vacuole"/>
    <property type="evidence" value="ECO:0007669"/>
    <property type="project" value="InterPro"/>
</dbReference>
<reference evidence="3 4" key="2">
    <citation type="journal article" date="2013" name="PLoS ONE">
        <title>Whole genome mapping and re-organization of the nuclear and mitochondrial genomes of Babesia microti isolates.</title>
        <authorList>
            <person name="Cornillot E."/>
            <person name="Dassouli A."/>
            <person name="Garg A."/>
            <person name="Pachikara N."/>
            <person name="Randazzo S."/>
            <person name="Depoix D."/>
            <person name="Carcy B."/>
            <person name="Delbecq S."/>
            <person name="Frutos R."/>
            <person name="Silva J.C."/>
            <person name="Sutton R."/>
            <person name="Krause P.J."/>
            <person name="Mamoun C.B."/>
        </authorList>
    </citation>
    <scope>NUCLEOTIDE SEQUENCE [LARGE SCALE GENOMIC DNA]</scope>
    <source>
        <strain evidence="3 4">RI</strain>
    </source>
</reference>
<reference evidence="3 4" key="1">
    <citation type="journal article" date="2012" name="Nucleic Acids Res.">
        <title>Sequencing of the smallest Apicomplexan genome from the human pathogen Babesia microti.</title>
        <authorList>
            <person name="Cornillot E."/>
            <person name="Hadj-Kaddour K."/>
            <person name="Dassouli A."/>
            <person name="Noel B."/>
            <person name="Ranwez V."/>
            <person name="Vacherie B."/>
            <person name="Augagneur Y."/>
            <person name="Bres V."/>
            <person name="Duclos A."/>
            <person name="Randazzo S."/>
            <person name="Carcy B."/>
            <person name="Debierre-Grockiego F."/>
            <person name="Delbecq S."/>
            <person name="Moubri-Menage K."/>
            <person name="Shams-Eldin H."/>
            <person name="Usmani-Brown S."/>
            <person name="Bringaud F."/>
            <person name="Wincker P."/>
            <person name="Vivares C.P."/>
            <person name="Schwarz R.T."/>
            <person name="Schetters T.P."/>
            <person name="Krause P.J."/>
            <person name="Gorenflot A."/>
            <person name="Berry V."/>
            <person name="Barbe V."/>
            <person name="Ben Mamoun C."/>
        </authorList>
    </citation>
    <scope>NUCLEOTIDE SEQUENCE [LARGE SCALE GENOMIC DNA]</scope>
    <source>
        <strain evidence="3 4">RI</strain>
    </source>
</reference>
<evidence type="ECO:0000313" key="3">
    <source>
        <dbReference type="EMBL" id="SJK86567.1"/>
    </source>
</evidence>
<dbReference type="GeneID" id="24425320"/>